<dbReference type="Gene3D" id="3.30.980.40">
    <property type="match status" value="1"/>
</dbReference>
<evidence type="ECO:0000313" key="9">
    <source>
        <dbReference type="Proteomes" id="UP000823123"/>
    </source>
</evidence>
<keyword evidence="4" id="KW-0238">DNA-binding</keyword>
<dbReference type="Pfam" id="PF09397">
    <property type="entry name" value="FtsK_gamma"/>
    <property type="match status" value="1"/>
</dbReference>
<dbReference type="Pfam" id="PF01580">
    <property type="entry name" value="FtsK_SpoIIIE"/>
    <property type="match status" value="1"/>
</dbReference>
<dbReference type="CDD" id="cd01127">
    <property type="entry name" value="TrwB_TraG_TraD_VirD4"/>
    <property type="match status" value="1"/>
</dbReference>
<dbReference type="InterPro" id="IPR018541">
    <property type="entry name" value="Ftsk_gamma"/>
</dbReference>
<evidence type="ECO:0000259" key="7">
    <source>
        <dbReference type="PROSITE" id="PS50901"/>
    </source>
</evidence>
<dbReference type="PANTHER" id="PTHR22683:SF41">
    <property type="entry name" value="DNA TRANSLOCASE FTSK"/>
    <property type="match status" value="1"/>
</dbReference>
<keyword evidence="3 5" id="KW-0067">ATP-binding</keyword>
<protein>
    <submittedName>
        <fullName evidence="8">DNA translocase FtsK</fullName>
    </submittedName>
</protein>
<keyword evidence="6" id="KW-1133">Transmembrane helix</keyword>
<feature type="transmembrane region" description="Helical" evidence="6">
    <location>
        <begin position="21"/>
        <end position="43"/>
    </location>
</feature>
<evidence type="ECO:0000256" key="3">
    <source>
        <dbReference type="ARBA" id="ARBA00022840"/>
    </source>
</evidence>
<keyword evidence="6" id="KW-0812">Transmembrane</keyword>
<gene>
    <name evidence="8" type="ORF">IBJ83_03660</name>
</gene>
<name>A0ABS1C8I1_9FIRM</name>
<feature type="binding site" evidence="5">
    <location>
        <begin position="457"/>
        <end position="464"/>
    </location>
    <ligand>
        <name>ATP</name>
        <dbReference type="ChEBI" id="CHEBI:30616"/>
    </ligand>
</feature>
<dbReference type="Gene3D" id="3.40.50.300">
    <property type="entry name" value="P-loop containing nucleotide triphosphate hydrolases"/>
    <property type="match status" value="1"/>
</dbReference>
<feature type="transmembrane region" description="Helical" evidence="6">
    <location>
        <begin position="142"/>
        <end position="169"/>
    </location>
</feature>
<evidence type="ECO:0000256" key="6">
    <source>
        <dbReference type="SAM" id="Phobius"/>
    </source>
</evidence>
<reference evidence="8 9" key="1">
    <citation type="submission" date="2020-09" db="EMBL/GenBank/DDBJ databases">
        <title>Parvimonas S3374 sp. nov.</title>
        <authorList>
            <person name="Buhl M."/>
        </authorList>
    </citation>
    <scope>NUCLEOTIDE SEQUENCE [LARGE SCALE GENOMIC DNA]</scope>
    <source>
        <strain evidence="8 9">S3374</strain>
    </source>
</reference>
<dbReference type="InterPro" id="IPR027417">
    <property type="entry name" value="P-loop_NTPase"/>
</dbReference>
<dbReference type="InterPro" id="IPR041027">
    <property type="entry name" value="FtsK_alpha"/>
</dbReference>
<dbReference type="SMART" id="SM00382">
    <property type="entry name" value="AAA"/>
    <property type="match status" value="1"/>
</dbReference>
<dbReference type="Proteomes" id="UP000823123">
    <property type="component" value="Unassembled WGS sequence"/>
</dbReference>
<proteinExistence type="inferred from homology"/>
<feature type="domain" description="FtsK" evidence="7">
    <location>
        <begin position="439"/>
        <end position="630"/>
    </location>
</feature>
<evidence type="ECO:0000313" key="8">
    <source>
        <dbReference type="EMBL" id="MBK1468411.1"/>
    </source>
</evidence>
<dbReference type="InterPro" id="IPR002543">
    <property type="entry name" value="FtsK_dom"/>
</dbReference>
<evidence type="ECO:0000256" key="4">
    <source>
        <dbReference type="ARBA" id="ARBA00023125"/>
    </source>
</evidence>
<dbReference type="Pfam" id="PF17854">
    <property type="entry name" value="FtsK_alpha"/>
    <property type="match status" value="1"/>
</dbReference>
<dbReference type="SUPFAM" id="SSF52540">
    <property type="entry name" value="P-loop containing nucleoside triphosphate hydrolases"/>
    <property type="match status" value="1"/>
</dbReference>
<dbReference type="InterPro" id="IPR050206">
    <property type="entry name" value="FtsK/SpoIIIE/SftA"/>
</dbReference>
<organism evidence="8 9">
    <name type="scientific">Parvimonas parva</name>
    <dbReference type="NCBI Taxonomy" id="2769485"/>
    <lineage>
        <taxon>Bacteria</taxon>
        <taxon>Bacillati</taxon>
        <taxon>Bacillota</taxon>
        <taxon>Tissierellia</taxon>
        <taxon>Tissierellales</taxon>
        <taxon>Peptoniphilaceae</taxon>
        <taxon>Parvimonas</taxon>
    </lineage>
</organism>
<dbReference type="PANTHER" id="PTHR22683">
    <property type="entry name" value="SPORULATION PROTEIN RELATED"/>
    <property type="match status" value="1"/>
</dbReference>
<comment type="caution">
    <text evidence="8">The sequence shown here is derived from an EMBL/GenBank/DDBJ whole genome shotgun (WGS) entry which is preliminary data.</text>
</comment>
<keyword evidence="2 5" id="KW-0547">Nucleotide-binding</keyword>
<comment type="similarity">
    <text evidence="1">Belongs to the FtsK/SpoIIIE/SftA family.</text>
</comment>
<dbReference type="SMART" id="SM00843">
    <property type="entry name" value="Ftsk_gamma"/>
    <property type="match status" value="1"/>
</dbReference>
<dbReference type="EMBL" id="JACVDA010000008">
    <property type="protein sequence ID" value="MBK1468411.1"/>
    <property type="molecule type" value="Genomic_DNA"/>
</dbReference>
<dbReference type="PROSITE" id="PS50901">
    <property type="entry name" value="FTSK"/>
    <property type="match status" value="1"/>
</dbReference>
<dbReference type="InterPro" id="IPR003593">
    <property type="entry name" value="AAA+_ATPase"/>
</dbReference>
<dbReference type="RefSeq" id="WP_201275347.1">
    <property type="nucleotide sequence ID" value="NZ_JACVDA010000008.1"/>
</dbReference>
<evidence type="ECO:0000256" key="1">
    <source>
        <dbReference type="ARBA" id="ARBA00006474"/>
    </source>
</evidence>
<feature type="transmembrane region" description="Helical" evidence="6">
    <location>
        <begin position="63"/>
        <end position="81"/>
    </location>
</feature>
<keyword evidence="6" id="KW-0472">Membrane</keyword>
<dbReference type="InterPro" id="IPR036388">
    <property type="entry name" value="WH-like_DNA-bd_sf"/>
</dbReference>
<feature type="transmembrane region" description="Helical" evidence="6">
    <location>
        <begin position="93"/>
        <end position="110"/>
    </location>
</feature>
<sequence>MEKKRKTRTGTNKRKQVKEDKFLKNTILGLFFLNSFFIVFSFFGNTGFLGNFIKNTFQRFFGNTYFLFLLIMEIIYVVVLFNKMNKKNKNRCIMSLLLFFNYMAIVDLSNNSSNNLSIKLAISKTLSAEGSGSGYIGAILGYFYNIMIGTIGLYIFTFMIGLFLILSFLDVTFMDFLKIIKNYILKLFVIINEKYSKYKEEKALKKEQKNDEEVKVLNLVENEEFVEKVDDFEEREIIVSNHNDNFIEEKEIENEKLEKEELLDSFNLFPDDDIKENTKLSNKVSNEKEEILDIKTTTEKKKIEYKIPSLNLLKGSETKETESELTLKQRAKKIETTLKSFGVGAKVVRINKGPTVTCFELQPDMGVKVNKIVNLTDDLSLALASPDIRIEAPIPGKSVIGIEVANTLKENVSLKEILSSKEYQNSESKMPMALGKTISGEIIVSSIDKMPHILIAGATGSGKSVCINTLIMSILYKSSPEDVKMILIDPKVVELKIYNKIPHLAIPVVTDSKKASAALNWAVREMERRYTLFSDNQVRDIKGYNEKQKTNELEKLPYLVIIIDELSDLMMVSANEVESYICRLAQMARACGIHLVVATQRPSVDVITGTIKANIPSRISFQVSSQIDSRTILDASGAETLLGKGDMLFNPSGVSKPIRIQGCFVSDSEVEDVVDSIKEQMQEVFYDEEIIKNIESEVANTVDEEDDVDDLFYDAVRIVLEENSASISLLQRKMKIGYARAGRIIDEMESRMIVGKQEGSKPRKILIGFDYFDKLKGDNNEHSE</sequence>
<dbReference type="SUPFAM" id="SSF46785">
    <property type="entry name" value="Winged helix' DNA-binding domain"/>
    <property type="match status" value="1"/>
</dbReference>
<dbReference type="InterPro" id="IPR036390">
    <property type="entry name" value="WH_DNA-bd_sf"/>
</dbReference>
<accession>A0ABS1C8I1</accession>
<evidence type="ECO:0000256" key="2">
    <source>
        <dbReference type="ARBA" id="ARBA00022741"/>
    </source>
</evidence>
<dbReference type="Gene3D" id="1.10.10.10">
    <property type="entry name" value="Winged helix-like DNA-binding domain superfamily/Winged helix DNA-binding domain"/>
    <property type="match status" value="1"/>
</dbReference>
<keyword evidence="9" id="KW-1185">Reference proteome</keyword>
<evidence type="ECO:0000256" key="5">
    <source>
        <dbReference type="PROSITE-ProRule" id="PRU00289"/>
    </source>
</evidence>